<organism evidence="1 2">
    <name type="scientific">Camellia lanceoleosa</name>
    <dbReference type="NCBI Taxonomy" id="1840588"/>
    <lineage>
        <taxon>Eukaryota</taxon>
        <taxon>Viridiplantae</taxon>
        <taxon>Streptophyta</taxon>
        <taxon>Embryophyta</taxon>
        <taxon>Tracheophyta</taxon>
        <taxon>Spermatophyta</taxon>
        <taxon>Magnoliopsida</taxon>
        <taxon>eudicotyledons</taxon>
        <taxon>Gunneridae</taxon>
        <taxon>Pentapetalae</taxon>
        <taxon>asterids</taxon>
        <taxon>Ericales</taxon>
        <taxon>Theaceae</taxon>
        <taxon>Camellia</taxon>
    </lineage>
</organism>
<reference evidence="1 2" key="1">
    <citation type="journal article" date="2022" name="Plant J.">
        <title>Chromosome-level genome of Camellia lanceoleosa provides a valuable resource for understanding genome evolution and self-incompatibility.</title>
        <authorList>
            <person name="Gong W."/>
            <person name="Xiao S."/>
            <person name="Wang L."/>
            <person name="Liao Z."/>
            <person name="Chang Y."/>
            <person name="Mo W."/>
            <person name="Hu G."/>
            <person name="Li W."/>
            <person name="Zhao G."/>
            <person name="Zhu H."/>
            <person name="Hu X."/>
            <person name="Ji K."/>
            <person name="Xiang X."/>
            <person name="Song Q."/>
            <person name="Yuan D."/>
            <person name="Jin S."/>
            <person name="Zhang L."/>
        </authorList>
    </citation>
    <scope>NUCLEOTIDE SEQUENCE [LARGE SCALE GENOMIC DNA]</scope>
    <source>
        <strain evidence="1">SQ_2022a</strain>
    </source>
</reference>
<proteinExistence type="predicted"/>
<evidence type="ECO:0000313" key="2">
    <source>
        <dbReference type="Proteomes" id="UP001060215"/>
    </source>
</evidence>
<dbReference type="EMBL" id="CM045767">
    <property type="protein sequence ID" value="KAI7997732.1"/>
    <property type="molecule type" value="Genomic_DNA"/>
</dbReference>
<accession>A0ACC0GBG3</accession>
<name>A0ACC0GBG3_9ERIC</name>
<protein>
    <submittedName>
        <fullName evidence="1">Uncharacterized protein</fullName>
    </submittedName>
</protein>
<comment type="caution">
    <text evidence="1">The sequence shown here is derived from an EMBL/GenBank/DDBJ whole genome shotgun (WGS) entry which is preliminary data.</text>
</comment>
<dbReference type="Proteomes" id="UP001060215">
    <property type="component" value="Chromosome 10"/>
</dbReference>
<evidence type="ECO:0000313" key="1">
    <source>
        <dbReference type="EMBL" id="KAI7997732.1"/>
    </source>
</evidence>
<keyword evidence="2" id="KW-1185">Reference proteome</keyword>
<sequence>MNMLLLLHHSPTRLPSLHFPPSISPTTTTTTTAAAISFCRHNHHNLLYSKHLDANDDDLASLHNCRYMTSPPPLPLHHHHRFFSPPPPHLRRPLTRPH</sequence>
<gene>
    <name evidence="1" type="ORF">LOK49_LG10G00860</name>
</gene>